<sequence>MACNMTRIISKFKSSYCLVDGSLPLNLVTRKYCRRGYCATQAEEGSTKRDHQQKLVKDQSVSSISSESSWVPDPVTGYYKPSTQTEEGIINKHNNKNTNKP</sequence>
<gene>
    <name evidence="2" type="ORF">EJD97_018808</name>
</gene>
<dbReference type="PANTHER" id="PTHR33509">
    <property type="entry name" value="LATE EMBRYOGENIS ABUNDANT PROTEIN 2-RELATED"/>
    <property type="match status" value="1"/>
</dbReference>
<protein>
    <submittedName>
        <fullName evidence="2">Uncharacterized protein</fullName>
    </submittedName>
</protein>
<dbReference type="GO" id="GO:0005739">
    <property type="term" value="C:mitochondrion"/>
    <property type="evidence" value="ECO:0007669"/>
    <property type="project" value="TreeGrafter"/>
</dbReference>
<evidence type="ECO:0000256" key="1">
    <source>
        <dbReference type="SAM" id="MobiDB-lite"/>
    </source>
</evidence>
<accession>A0A6N2CBN4</accession>
<comment type="caution">
    <text evidence="2">The sequence shown here is derived from an EMBL/GenBank/DDBJ whole genome shotgun (WGS) entry which is preliminary data.</text>
</comment>
<name>A0A6N2CBN4_SOLCI</name>
<feature type="region of interest" description="Disordered" evidence="1">
    <location>
        <begin position="41"/>
        <end position="101"/>
    </location>
</feature>
<dbReference type="EMBL" id="RXGB01000523">
    <property type="protein sequence ID" value="TMX02991.1"/>
    <property type="molecule type" value="Genomic_DNA"/>
</dbReference>
<dbReference type="InterPro" id="IPR004926">
    <property type="entry name" value="LEA_3a"/>
</dbReference>
<organism evidence="2">
    <name type="scientific">Solanum chilense</name>
    <name type="common">Tomato</name>
    <name type="synonym">Lycopersicon chilense</name>
    <dbReference type="NCBI Taxonomy" id="4083"/>
    <lineage>
        <taxon>Eukaryota</taxon>
        <taxon>Viridiplantae</taxon>
        <taxon>Streptophyta</taxon>
        <taxon>Embryophyta</taxon>
        <taxon>Tracheophyta</taxon>
        <taxon>Spermatophyta</taxon>
        <taxon>Magnoliopsida</taxon>
        <taxon>eudicotyledons</taxon>
        <taxon>Gunneridae</taxon>
        <taxon>Pentapetalae</taxon>
        <taxon>asterids</taxon>
        <taxon>lamiids</taxon>
        <taxon>Solanales</taxon>
        <taxon>Solanaceae</taxon>
        <taxon>Solanoideae</taxon>
        <taxon>Solaneae</taxon>
        <taxon>Solanum</taxon>
        <taxon>Solanum subgen. Lycopersicon</taxon>
    </lineage>
</organism>
<feature type="compositionally biased region" description="Basic and acidic residues" evidence="1">
    <location>
        <begin position="45"/>
        <end position="57"/>
    </location>
</feature>
<dbReference type="PANTHER" id="PTHR33509:SF35">
    <property type="entry name" value="PROTEIN SENESCENCE-ASSOCIATED GENE 21, MITOCHONDRIAL-LIKE"/>
    <property type="match status" value="1"/>
</dbReference>
<dbReference type="Pfam" id="PF03242">
    <property type="entry name" value="LEA_3a"/>
    <property type="match status" value="1"/>
</dbReference>
<proteinExistence type="predicted"/>
<reference evidence="2" key="1">
    <citation type="submission" date="2019-05" db="EMBL/GenBank/DDBJ databases">
        <title>The de novo reference genome and transcriptome assemblies of the wild tomato species Solanum chilense.</title>
        <authorList>
            <person name="Stam R."/>
            <person name="Nosenko T."/>
            <person name="Hoerger A.C."/>
            <person name="Stephan W."/>
            <person name="Seidel M.A."/>
            <person name="Kuhn J.M.M."/>
            <person name="Haberer G."/>
            <person name="Tellier A."/>
        </authorList>
    </citation>
    <scope>NUCLEOTIDE SEQUENCE</scope>
    <source>
        <tissue evidence="2">Mature leaves</tissue>
    </source>
</reference>
<evidence type="ECO:0000313" key="2">
    <source>
        <dbReference type="EMBL" id="TMX02991.1"/>
    </source>
</evidence>
<feature type="compositionally biased region" description="Low complexity" evidence="1">
    <location>
        <begin position="60"/>
        <end position="69"/>
    </location>
</feature>
<dbReference type="GO" id="GO:0006950">
    <property type="term" value="P:response to stress"/>
    <property type="evidence" value="ECO:0007669"/>
    <property type="project" value="TreeGrafter"/>
</dbReference>
<dbReference type="AlphaFoldDB" id="A0A6N2CBN4"/>